<dbReference type="InterPro" id="IPR026635">
    <property type="entry name" value="Efm4/METTL10"/>
</dbReference>
<comment type="function">
    <text evidence="5">S-adenosyl-L-methionine-dependent protein-lysine N-methyltransferase that methylates elongation factor 1-alpha.</text>
</comment>
<sequence length="238" mass="26864">MTVKPKIKKHISIIMESSVKDDVEELEGSELGTLHYWDDAYRREIENFKNHGDVGEIWFGEDAELRIINWMLSSDLITFDDNIIDIGCGNGMMLIELAREGFTNLTGIDYSQAAVELAQAITEKQHLNIDFLKFDIVTKDISNLGPFKIVHDKGTYDAISLCPDDTKTKRLKYIENVFKLLGENGLLILTSCNWTESELVKSFKGFELVQVIPTPSFKFAGKSGSLVTSVVFKKMLTL</sequence>
<evidence type="ECO:0000313" key="7">
    <source>
        <dbReference type="EMBL" id="NOV44480.1"/>
    </source>
</evidence>
<keyword evidence="1 5" id="KW-0963">Cytoplasm</keyword>
<evidence type="ECO:0000256" key="3">
    <source>
        <dbReference type="ARBA" id="ARBA00022679"/>
    </source>
</evidence>
<evidence type="ECO:0000259" key="6">
    <source>
        <dbReference type="Pfam" id="PF13847"/>
    </source>
</evidence>
<reference evidence="7" key="1">
    <citation type="submission" date="2020-03" db="EMBL/GenBank/DDBJ databases">
        <title>Transcriptomic Profiling of the Digestive Tract of the Rat Flea, Xenopsylla cheopis, Following Blood Feeding and Infection with Yersinia pestis.</title>
        <authorList>
            <person name="Bland D.M."/>
            <person name="Martens C.A."/>
            <person name="Virtaneva K."/>
            <person name="Kanakabandi K."/>
            <person name="Long D."/>
            <person name="Rosenke R."/>
            <person name="Saturday G.A."/>
            <person name="Hoyt F.H."/>
            <person name="Bruno D.P."/>
            <person name="Ribeiro J.M.C."/>
            <person name="Hinnebusch J."/>
        </authorList>
    </citation>
    <scope>NUCLEOTIDE SEQUENCE</scope>
</reference>
<evidence type="ECO:0000256" key="2">
    <source>
        <dbReference type="ARBA" id="ARBA00022603"/>
    </source>
</evidence>
<dbReference type="InterPro" id="IPR029063">
    <property type="entry name" value="SAM-dependent_MTases_sf"/>
</dbReference>
<dbReference type="EMBL" id="GIIL01000754">
    <property type="protein sequence ID" value="NOV44480.1"/>
    <property type="molecule type" value="Transcribed_RNA"/>
</dbReference>
<dbReference type="CDD" id="cd02440">
    <property type="entry name" value="AdoMet_MTases"/>
    <property type="match status" value="1"/>
</dbReference>
<dbReference type="InterPro" id="IPR025714">
    <property type="entry name" value="Methyltranfer_dom"/>
</dbReference>
<keyword evidence="4 5" id="KW-0949">S-adenosyl-L-methionine</keyword>
<dbReference type="GO" id="GO:0016279">
    <property type="term" value="F:protein-lysine N-methyltransferase activity"/>
    <property type="evidence" value="ECO:0007669"/>
    <property type="project" value="UniProtKB-UniRule"/>
</dbReference>
<evidence type="ECO:0000256" key="4">
    <source>
        <dbReference type="ARBA" id="ARBA00022691"/>
    </source>
</evidence>
<feature type="domain" description="Methyltransferase" evidence="6">
    <location>
        <begin position="81"/>
        <end position="203"/>
    </location>
</feature>
<comment type="subcellular location">
    <subcellularLocation>
        <location evidence="5">Cytoplasm</location>
    </subcellularLocation>
</comment>
<dbReference type="GO" id="GO:0032259">
    <property type="term" value="P:methylation"/>
    <property type="evidence" value="ECO:0007669"/>
    <property type="project" value="UniProtKB-KW"/>
</dbReference>
<accession>A0A6M2DFT1</accession>
<protein>
    <recommendedName>
        <fullName evidence="5">Protein-lysine N-methyltransferase</fullName>
        <ecNumber evidence="5">2.1.1.-</ecNumber>
    </recommendedName>
</protein>
<dbReference type="PANTHER" id="PTHR12843:SF5">
    <property type="entry name" value="EEF1A LYSINE METHYLTRANSFERASE 2"/>
    <property type="match status" value="1"/>
</dbReference>
<name>A0A6M2DFT1_XENCH</name>
<dbReference type="HAMAP" id="MF_03188">
    <property type="entry name" value="Methyltr_EFM4"/>
    <property type="match status" value="1"/>
</dbReference>
<dbReference type="SUPFAM" id="SSF53335">
    <property type="entry name" value="S-adenosyl-L-methionine-dependent methyltransferases"/>
    <property type="match status" value="1"/>
</dbReference>
<dbReference type="Gene3D" id="3.40.50.150">
    <property type="entry name" value="Vaccinia Virus protein VP39"/>
    <property type="match status" value="1"/>
</dbReference>
<evidence type="ECO:0000256" key="1">
    <source>
        <dbReference type="ARBA" id="ARBA00022490"/>
    </source>
</evidence>
<evidence type="ECO:0000256" key="5">
    <source>
        <dbReference type="HAMAP-Rule" id="MF_03188"/>
    </source>
</evidence>
<comment type="similarity">
    <text evidence="5">Belongs to the class I-like SAM-binding methyltransferase superfamily. EFM4 family.</text>
</comment>
<dbReference type="AlphaFoldDB" id="A0A6M2DFT1"/>
<dbReference type="EC" id="2.1.1.-" evidence="5"/>
<organism evidence="7">
    <name type="scientific">Xenopsylla cheopis</name>
    <name type="common">Oriental rat flea</name>
    <name type="synonym">Pulex cheopis</name>
    <dbReference type="NCBI Taxonomy" id="163159"/>
    <lineage>
        <taxon>Eukaryota</taxon>
        <taxon>Metazoa</taxon>
        <taxon>Ecdysozoa</taxon>
        <taxon>Arthropoda</taxon>
        <taxon>Hexapoda</taxon>
        <taxon>Insecta</taxon>
        <taxon>Pterygota</taxon>
        <taxon>Neoptera</taxon>
        <taxon>Endopterygota</taxon>
        <taxon>Siphonaptera</taxon>
        <taxon>Pulicidae</taxon>
        <taxon>Xenopsyllinae</taxon>
        <taxon>Xenopsylla</taxon>
    </lineage>
</organism>
<proteinExistence type="inferred from homology"/>
<keyword evidence="2 5" id="KW-0489">Methyltransferase</keyword>
<keyword evidence="3 5" id="KW-0808">Transferase</keyword>
<dbReference type="GO" id="GO:0005737">
    <property type="term" value="C:cytoplasm"/>
    <property type="evidence" value="ECO:0007669"/>
    <property type="project" value="UniProtKB-SubCell"/>
</dbReference>
<dbReference type="Pfam" id="PF13847">
    <property type="entry name" value="Methyltransf_31"/>
    <property type="match status" value="1"/>
</dbReference>
<dbReference type="PANTHER" id="PTHR12843">
    <property type="entry name" value="PROTEIN-LYSINE N-METHYLTRANSFERASE METTL10"/>
    <property type="match status" value="1"/>
</dbReference>